<dbReference type="PROSITE" id="PS51038">
    <property type="entry name" value="BAH"/>
    <property type="match status" value="1"/>
</dbReference>
<reference evidence="3 4" key="1">
    <citation type="journal article" date="2015" name="Genome Biol. Evol.">
        <title>Comparative Genomics of a Bacterivorous Green Alga Reveals Evolutionary Causalities and Consequences of Phago-Mixotrophic Mode of Nutrition.</title>
        <authorList>
            <person name="Burns J.A."/>
            <person name="Paasch A."/>
            <person name="Narechania A."/>
            <person name="Kim E."/>
        </authorList>
    </citation>
    <scope>NUCLEOTIDE SEQUENCE [LARGE SCALE GENOMIC DNA]</scope>
    <source>
        <strain evidence="3 4">PLY_AMNH</strain>
    </source>
</reference>
<evidence type="ECO:0000259" key="2">
    <source>
        <dbReference type="PROSITE" id="PS51038"/>
    </source>
</evidence>
<feature type="compositionally biased region" description="Basic and acidic residues" evidence="1">
    <location>
        <begin position="243"/>
        <end position="261"/>
    </location>
</feature>
<feature type="region of interest" description="Disordered" evidence="1">
    <location>
        <begin position="476"/>
        <end position="517"/>
    </location>
</feature>
<dbReference type="GO" id="GO:0003682">
    <property type="term" value="F:chromatin binding"/>
    <property type="evidence" value="ECO:0007669"/>
    <property type="project" value="InterPro"/>
</dbReference>
<organism evidence="3 4">
    <name type="scientific">Cymbomonas tetramitiformis</name>
    <dbReference type="NCBI Taxonomy" id="36881"/>
    <lineage>
        <taxon>Eukaryota</taxon>
        <taxon>Viridiplantae</taxon>
        <taxon>Chlorophyta</taxon>
        <taxon>Pyramimonadophyceae</taxon>
        <taxon>Pyramimonadales</taxon>
        <taxon>Pyramimonadaceae</taxon>
        <taxon>Cymbomonas</taxon>
    </lineage>
</organism>
<feature type="compositionally biased region" description="Basic and acidic residues" evidence="1">
    <location>
        <begin position="362"/>
        <end position="372"/>
    </location>
</feature>
<gene>
    <name evidence="3" type="ORF">CYMTET_33617</name>
</gene>
<evidence type="ECO:0000313" key="4">
    <source>
        <dbReference type="Proteomes" id="UP001190700"/>
    </source>
</evidence>
<name>A0AAE0FCN6_9CHLO</name>
<dbReference type="InterPro" id="IPR001025">
    <property type="entry name" value="BAH_dom"/>
</dbReference>
<dbReference type="Gene3D" id="2.30.30.490">
    <property type="match status" value="1"/>
</dbReference>
<feature type="region of interest" description="Disordered" evidence="1">
    <location>
        <begin position="218"/>
        <end position="444"/>
    </location>
</feature>
<feature type="compositionally biased region" description="Basic and acidic residues" evidence="1">
    <location>
        <begin position="593"/>
        <end position="608"/>
    </location>
</feature>
<accession>A0AAE0FCN6</accession>
<feature type="compositionally biased region" description="Basic and acidic residues" evidence="1">
    <location>
        <begin position="643"/>
        <end position="655"/>
    </location>
</feature>
<feature type="compositionally biased region" description="Polar residues" evidence="1">
    <location>
        <begin position="322"/>
        <end position="331"/>
    </location>
</feature>
<protein>
    <recommendedName>
        <fullName evidence="2">BAH domain-containing protein</fullName>
    </recommendedName>
</protein>
<dbReference type="AlphaFoldDB" id="A0AAE0FCN6"/>
<proteinExistence type="predicted"/>
<feature type="region of interest" description="Disordered" evidence="1">
    <location>
        <begin position="556"/>
        <end position="655"/>
    </location>
</feature>
<sequence length="861" mass="93924">MAKSDEGTSWEIIWGTPRQSQKSRYFSAREIAQFGRKFYDSCVIRCEGKPNEIIRLYECVAVKTEDDDTEGAETARVMEMWEDASPEDDDSSGMMWKGRWLFKPEHLPPDEKERTRLRSEDEQNEWFEECDANAENDDHPMNCILRGRRVLCTLKHHPYQAATPAEVKSAHGYVYRGWDDVQCEVVSLKEILDKKKGRGRVEIRGEQLYVYAMEQQGVPSGRPVQAQEQGMASGKRPQAQKSDSSEERPLKQRKVKAEDASSGKPVDAATDNGAVARPSGEKSSKPKKTLSGSAKPLNQDLTLNKGAATLAQSEKAPKLKKSVNSMPATKSTEADHAAKRAAGSKQPSISASKPGKGVALKDTAKPADRDSLSMKQRAPSELNSSLAAKPKKLDETSRSVERVPKKSSQPRLDQKTPKAKPATSSAEGTHMLEKALRPAKSTVDPTVAPAAERLAAPTEVGKASAVLDMDVSKPAVAPKPSLYQPQGERTLKVAPAGTKYPAPKRAEPGPVCDDKMMADVDAPMPATEQRLGSFGAGSITPNSTLEHARGLVEAAEGQPGAVPQGLGKAKTDSVALRGPSKETPAVGVKVLKRKEPARPAARGEDRASLESPPAYDPVAERQKVKQRLIEQQRGEHSMLTTPEAKDKEKDKDKGAGKAVFTVARKCTQDLITNLMGDTAARAAQLVPTKLHPSSAQEDSGVLPQRPLKFTRVAKGEAAASAVAVAPAPKMLGSFSAVREKYREDRPPARPTGGGAALTPSPRGKPPWDPRNPEHFCLLVHNLDKRMNSRQWQDMLVRAFPDEELESGLETVPWGGELRSTGCGWIHVRTGRARRTIVKQLHKMCMKHTSEHLIPRFQGVKV</sequence>
<feature type="compositionally biased region" description="Basic and acidic residues" evidence="1">
    <location>
        <begin position="618"/>
        <end position="636"/>
    </location>
</feature>
<keyword evidence="4" id="KW-1185">Reference proteome</keyword>
<feature type="compositionally biased region" description="Basic and acidic residues" evidence="1">
    <location>
        <begin position="391"/>
        <end position="404"/>
    </location>
</feature>
<dbReference type="Proteomes" id="UP001190700">
    <property type="component" value="Unassembled WGS sequence"/>
</dbReference>
<feature type="region of interest" description="Disordered" evidence="1">
    <location>
        <begin position="740"/>
        <end position="769"/>
    </location>
</feature>
<dbReference type="InterPro" id="IPR043151">
    <property type="entry name" value="BAH_sf"/>
</dbReference>
<evidence type="ECO:0000313" key="3">
    <source>
        <dbReference type="EMBL" id="KAK3257291.1"/>
    </source>
</evidence>
<dbReference type="EMBL" id="LGRX02020713">
    <property type="protein sequence ID" value="KAK3257291.1"/>
    <property type="molecule type" value="Genomic_DNA"/>
</dbReference>
<feature type="domain" description="BAH" evidence="2">
    <location>
        <begin position="52"/>
        <end position="189"/>
    </location>
</feature>
<comment type="caution">
    <text evidence="3">The sequence shown here is derived from an EMBL/GenBank/DDBJ whole genome shotgun (WGS) entry which is preliminary data.</text>
</comment>
<feature type="compositionally biased region" description="Basic and acidic residues" evidence="1">
    <location>
        <begin position="504"/>
        <end position="517"/>
    </location>
</feature>
<evidence type="ECO:0000256" key="1">
    <source>
        <dbReference type="SAM" id="MobiDB-lite"/>
    </source>
</evidence>